<comment type="caution">
    <text evidence="2">The sequence shown here is derived from an EMBL/GenBank/DDBJ whole genome shotgun (WGS) entry which is preliminary data.</text>
</comment>
<dbReference type="Proteomes" id="UP000182235">
    <property type="component" value="Unassembled WGS sequence"/>
</dbReference>
<feature type="region of interest" description="Disordered" evidence="1">
    <location>
        <begin position="96"/>
        <end position="126"/>
    </location>
</feature>
<name>A0A1J9QVS6_9EURO</name>
<dbReference type="PANTHER" id="PTHR21521:SF0">
    <property type="entry name" value="AMUN, ISOFORM A"/>
    <property type="match status" value="1"/>
</dbReference>
<protein>
    <submittedName>
        <fullName evidence="2">Uncharacterized protein</fullName>
    </submittedName>
</protein>
<keyword evidence="3" id="KW-1185">Reference proteome</keyword>
<reference evidence="2 3" key="1">
    <citation type="submission" date="2015-07" db="EMBL/GenBank/DDBJ databases">
        <title>Emmonsia species relationships and genome sequence.</title>
        <authorList>
            <consortium name="The Broad Institute Genomics Platform"/>
            <person name="Cuomo C.A."/>
            <person name="Munoz J.F."/>
            <person name="Imamovic A."/>
            <person name="Priest M.E."/>
            <person name="Young S."/>
            <person name="Clay O.K."/>
            <person name="McEwen J.G."/>
        </authorList>
    </citation>
    <scope>NUCLEOTIDE SEQUENCE [LARGE SCALE GENOMIC DNA]</scope>
    <source>
        <strain evidence="2 3">UAMH 9510</strain>
    </source>
</reference>
<dbReference type="STRING" id="1447872.A0A1J9QVS6"/>
<dbReference type="EMBL" id="LGRN01000002">
    <property type="protein sequence ID" value="OJD19964.1"/>
    <property type="molecule type" value="Genomic_DNA"/>
</dbReference>
<evidence type="ECO:0000313" key="3">
    <source>
        <dbReference type="Proteomes" id="UP000182235"/>
    </source>
</evidence>
<proteinExistence type="predicted"/>
<feature type="region of interest" description="Disordered" evidence="1">
    <location>
        <begin position="43"/>
        <end position="64"/>
    </location>
</feature>
<sequence>MASKSPLAPANISYASISLLLSLYPHTIKEFYRRKLISKSTPKANTKLAANRPSSTEKNEENREKEVEAFLTLDKLRYETIPAALKSRVGVGIGENDEEKEKQDVKRRSKKVKLSKDNDDPPLPGPFLEKDEIVHLMDWKLKHGSHRPALMGMIRSNPDSLVQSTTRSAFAQLQKCLSNTGDEGFPAAPLETLTGSLRGVGPATASLFLSIAPCQNASDEVYDSRNINAAPFFSDELFNWLCLDKYAHDFPNSSIGGDDMPRSKVKKSQATTEAKIRYNMKEYRELWEAVRELRGRVNKIPDQKVMVGKGSGTVEGESRSFSVLDIERVAFVIGHLDVSGYTERIKEESGMRGLGAGEEDDVSVVPVPVVASSGMKTVNAGRGKRKRG</sequence>
<dbReference type="PANTHER" id="PTHR21521">
    <property type="entry name" value="AMUN, ISOFORM A"/>
    <property type="match status" value="1"/>
</dbReference>
<organism evidence="2 3">
    <name type="scientific">Emergomyces pasteurianus Ep9510</name>
    <dbReference type="NCBI Taxonomy" id="1447872"/>
    <lineage>
        <taxon>Eukaryota</taxon>
        <taxon>Fungi</taxon>
        <taxon>Dikarya</taxon>
        <taxon>Ascomycota</taxon>
        <taxon>Pezizomycotina</taxon>
        <taxon>Eurotiomycetes</taxon>
        <taxon>Eurotiomycetidae</taxon>
        <taxon>Onygenales</taxon>
        <taxon>Ajellomycetaceae</taxon>
        <taxon>Emergomyces</taxon>
    </lineage>
</organism>
<evidence type="ECO:0000313" key="2">
    <source>
        <dbReference type="EMBL" id="OJD19964.1"/>
    </source>
</evidence>
<dbReference type="OrthoDB" id="8249012at2759"/>
<evidence type="ECO:0000256" key="1">
    <source>
        <dbReference type="SAM" id="MobiDB-lite"/>
    </source>
</evidence>
<accession>A0A1J9QVS6</accession>
<gene>
    <name evidence="2" type="ORF">AJ78_00158</name>
</gene>
<dbReference type="AlphaFoldDB" id="A0A1J9QVS6"/>
<feature type="compositionally biased region" description="Basic and acidic residues" evidence="1">
    <location>
        <begin position="55"/>
        <end position="64"/>
    </location>
</feature>